<dbReference type="GeneID" id="66052345"/>
<proteinExistence type="predicted"/>
<dbReference type="AlphaFoldDB" id="A0A2K3E1J6"/>
<sequence length="101" mass="10897">MTELARRIDANLVKAKERDIKNYANRTYKNQPPRPRGPRRATPTAAAHGATTGVPTRDKANVPEATTAATTVTTDDDVMMAPPTKKKADPGSADELDDPRA</sequence>
<gene>
    <name evidence="2" type="ORF">CHLRE_02g095040v5</name>
</gene>
<dbReference type="Proteomes" id="UP000006906">
    <property type="component" value="Chromosome 2"/>
</dbReference>
<dbReference type="Gramene" id="PNW86651">
    <property type="protein sequence ID" value="PNW86651"/>
    <property type="gene ID" value="CHLRE_02g095040v5"/>
</dbReference>
<dbReference type="InParanoid" id="A0A2K3E1J6"/>
<feature type="compositionally biased region" description="Low complexity" evidence="1">
    <location>
        <begin position="40"/>
        <end position="55"/>
    </location>
</feature>
<dbReference type="KEGG" id="cre:CHLRE_02g095040v5"/>
<feature type="compositionally biased region" description="Acidic residues" evidence="1">
    <location>
        <begin position="92"/>
        <end position="101"/>
    </location>
</feature>
<dbReference type="EMBL" id="CM008963">
    <property type="protein sequence ID" value="PNW86651.1"/>
    <property type="molecule type" value="Genomic_DNA"/>
</dbReference>
<keyword evidence="3" id="KW-1185">Reference proteome</keyword>
<evidence type="ECO:0000256" key="1">
    <source>
        <dbReference type="SAM" id="MobiDB-lite"/>
    </source>
</evidence>
<accession>A0A2K3E1J6</accession>
<dbReference type="RefSeq" id="XP_042927142.1">
    <property type="nucleotide sequence ID" value="XM_043059508.1"/>
</dbReference>
<evidence type="ECO:0000313" key="2">
    <source>
        <dbReference type="EMBL" id="PNW86651.1"/>
    </source>
</evidence>
<organism evidence="2 3">
    <name type="scientific">Chlamydomonas reinhardtii</name>
    <name type="common">Chlamydomonas smithii</name>
    <dbReference type="NCBI Taxonomy" id="3055"/>
    <lineage>
        <taxon>Eukaryota</taxon>
        <taxon>Viridiplantae</taxon>
        <taxon>Chlorophyta</taxon>
        <taxon>core chlorophytes</taxon>
        <taxon>Chlorophyceae</taxon>
        <taxon>CS clade</taxon>
        <taxon>Chlamydomonadales</taxon>
        <taxon>Chlamydomonadaceae</taxon>
        <taxon>Chlamydomonas</taxon>
    </lineage>
</organism>
<protein>
    <submittedName>
        <fullName evidence="2">Uncharacterized protein</fullName>
    </submittedName>
</protein>
<evidence type="ECO:0000313" key="3">
    <source>
        <dbReference type="Proteomes" id="UP000006906"/>
    </source>
</evidence>
<feature type="region of interest" description="Disordered" evidence="1">
    <location>
        <begin position="16"/>
        <end position="101"/>
    </location>
</feature>
<reference evidence="2 3" key="1">
    <citation type="journal article" date="2007" name="Science">
        <title>The Chlamydomonas genome reveals the evolution of key animal and plant functions.</title>
        <authorList>
            <person name="Merchant S.S."/>
            <person name="Prochnik S.E."/>
            <person name="Vallon O."/>
            <person name="Harris E.H."/>
            <person name="Karpowicz S.J."/>
            <person name="Witman G.B."/>
            <person name="Terry A."/>
            <person name="Salamov A."/>
            <person name="Fritz-Laylin L.K."/>
            <person name="Marechal-Drouard L."/>
            <person name="Marshall W.F."/>
            <person name="Qu L.H."/>
            <person name="Nelson D.R."/>
            <person name="Sanderfoot A.A."/>
            <person name="Spalding M.H."/>
            <person name="Kapitonov V.V."/>
            <person name="Ren Q."/>
            <person name="Ferris P."/>
            <person name="Lindquist E."/>
            <person name="Shapiro H."/>
            <person name="Lucas S.M."/>
            <person name="Grimwood J."/>
            <person name="Schmutz J."/>
            <person name="Cardol P."/>
            <person name="Cerutti H."/>
            <person name="Chanfreau G."/>
            <person name="Chen C.L."/>
            <person name="Cognat V."/>
            <person name="Croft M.T."/>
            <person name="Dent R."/>
            <person name="Dutcher S."/>
            <person name="Fernandez E."/>
            <person name="Fukuzawa H."/>
            <person name="Gonzalez-Ballester D."/>
            <person name="Gonzalez-Halphen D."/>
            <person name="Hallmann A."/>
            <person name="Hanikenne M."/>
            <person name="Hippler M."/>
            <person name="Inwood W."/>
            <person name="Jabbari K."/>
            <person name="Kalanon M."/>
            <person name="Kuras R."/>
            <person name="Lefebvre P.A."/>
            <person name="Lemaire S.D."/>
            <person name="Lobanov A.V."/>
            <person name="Lohr M."/>
            <person name="Manuell A."/>
            <person name="Meier I."/>
            <person name="Mets L."/>
            <person name="Mittag M."/>
            <person name="Mittelmeier T."/>
            <person name="Moroney J.V."/>
            <person name="Moseley J."/>
            <person name="Napoli C."/>
            <person name="Nedelcu A.M."/>
            <person name="Niyogi K."/>
            <person name="Novoselov S.V."/>
            <person name="Paulsen I.T."/>
            <person name="Pazour G."/>
            <person name="Purton S."/>
            <person name="Ral J.P."/>
            <person name="Riano-Pachon D.M."/>
            <person name="Riekhof W."/>
            <person name="Rymarquis L."/>
            <person name="Schroda M."/>
            <person name="Stern D."/>
            <person name="Umen J."/>
            <person name="Willows R."/>
            <person name="Wilson N."/>
            <person name="Zimmer S.L."/>
            <person name="Allmer J."/>
            <person name="Balk J."/>
            <person name="Bisova K."/>
            <person name="Chen C.J."/>
            <person name="Elias M."/>
            <person name="Gendler K."/>
            <person name="Hauser C."/>
            <person name="Lamb M.R."/>
            <person name="Ledford H."/>
            <person name="Long J.C."/>
            <person name="Minagawa J."/>
            <person name="Page M.D."/>
            <person name="Pan J."/>
            <person name="Pootakham W."/>
            <person name="Roje S."/>
            <person name="Rose A."/>
            <person name="Stahlberg E."/>
            <person name="Terauchi A.M."/>
            <person name="Yang P."/>
            <person name="Ball S."/>
            <person name="Bowler C."/>
            <person name="Dieckmann C.L."/>
            <person name="Gladyshev V.N."/>
            <person name="Green P."/>
            <person name="Jorgensen R."/>
            <person name="Mayfield S."/>
            <person name="Mueller-Roeber B."/>
            <person name="Rajamani S."/>
            <person name="Sayre R.T."/>
            <person name="Brokstein P."/>
            <person name="Dubchak I."/>
            <person name="Goodstein D."/>
            <person name="Hornick L."/>
            <person name="Huang Y.W."/>
            <person name="Jhaveri J."/>
            <person name="Luo Y."/>
            <person name="Martinez D."/>
            <person name="Ngau W.C."/>
            <person name="Otillar B."/>
            <person name="Poliakov A."/>
            <person name="Porter A."/>
            <person name="Szajkowski L."/>
            <person name="Werner G."/>
            <person name="Zhou K."/>
            <person name="Grigoriev I.V."/>
            <person name="Rokhsar D.S."/>
            <person name="Grossman A.R."/>
        </authorList>
    </citation>
    <scope>NUCLEOTIDE SEQUENCE [LARGE SCALE GENOMIC DNA]</scope>
    <source>
        <strain evidence="3">CC-503</strain>
    </source>
</reference>
<name>A0A2K3E1J6_CHLRE</name>